<organism evidence="1 2">
    <name type="scientific">Amycolatopsis thermophila</name>
    <dbReference type="NCBI Taxonomy" id="206084"/>
    <lineage>
        <taxon>Bacteria</taxon>
        <taxon>Bacillati</taxon>
        <taxon>Actinomycetota</taxon>
        <taxon>Actinomycetes</taxon>
        <taxon>Pseudonocardiales</taxon>
        <taxon>Pseudonocardiaceae</taxon>
        <taxon>Amycolatopsis</taxon>
    </lineage>
</organism>
<gene>
    <name evidence="1" type="ORF">FB470_002595</name>
</gene>
<name>A0ABU0ETG7_9PSEU</name>
<dbReference type="EMBL" id="JAUSUT010000001">
    <property type="protein sequence ID" value="MDQ0378601.1"/>
    <property type="molecule type" value="Genomic_DNA"/>
</dbReference>
<evidence type="ECO:0000313" key="1">
    <source>
        <dbReference type="EMBL" id="MDQ0378601.1"/>
    </source>
</evidence>
<keyword evidence="2" id="KW-1185">Reference proteome</keyword>
<protein>
    <submittedName>
        <fullName evidence="1">Uncharacterized protein</fullName>
    </submittedName>
</protein>
<sequence>MKTVLITSSEAKEALFPLFDDDIAAEAREDQMAAEIAEIDALIEEAERGWAAAEHAEMFRVSRELTDQVRARRTARRATRESLRSLPVRIDVVTEEAA</sequence>
<dbReference type="RefSeq" id="WP_306991435.1">
    <property type="nucleotide sequence ID" value="NZ_JAUSUT010000001.1"/>
</dbReference>
<reference evidence="1 2" key="1">
    <citation type="submission" date="2023-07" db="EMBL/GenBank/DDBJ databases">
        <title>Sequencing the genomes of 1000 actinobacteria strains.</title>
        <authorList>
            <person name="Klenk H.-P."/>
        </authorList>
    </citation>
    <scope>NUCLEOTIDE SEQUENCE [LARGE SCALE GENOMIC DNA]</scope>
    <source>
        <strain evidence="1 2">DSM 45805</strain>
    </source>
</reference>
<proteinExistence type="predicted"/>
<accession>A0ABU0ETG7</accession>
<evidence type="ECO:0000313" key="2">
    <source>
        <dbReference type="Proteomes" id="UP001229651"/>
    </source>
</evidence>
<dbReference type="Proteomes" id="UP001229651">
    <property type="component" value="Unassembled WGS sequence"/>
</dbReference>
<comment type="caution">
    <text evidence="1">The sequence shown here is derived from an EMBL/GenBank/DDBJ whole genome shotgun (WGS) entry which is preliminary data.</text>
</comment>